<proteinExistence type="predicted"/>
<evidence type="ECO:0000313" key="3">
    <source>
        <dbReference type="Proteomes" id="UP001630127"/>
    </source>
</evidence>
<evidence type="ECO:0000313" key="2">
    <source>
        <dbReference type="EMBL" id="KAL3511310.1"/>
    </source>
</evidence>
<keyword evidence="1" id="KW-0812">Transmembrane</keyword>
<protein>
    <submittedName>
        <fullName evidence="2">Uncharacterized protein</fullName>
    </submittedName>
</protein>
<dbReference type="Proteomes" id="UP001630127">
    <property type="component" value="Unassembled WGS sequence"/>
</dbReference>
<evidence type="ECO:0000256" key="1">
    <source>
        <dbReference type="SAM" id="Phobius"/>
    </source>
</evidence>
<keyword evidence="1" id="KW-1133">Transmembrane helix</keyword>
<dbReference type="AlphaFoldDB" id="A0ABD2YVE9"/>
<feature type="transmembrane region" description="Helical" evidence="1">
    <location>
        <begin position="104"/>
        <end position="124"/>
    </location>
</feature>
<comment type="caution">
    <text evidence="2">The sequence shown here is derived from an EMBL/GenBank/DDBJ whole genome shotgun (WGS) entry which is preliminary data.</text>
</comment>
<keyword evidence="3" id="KW-1185">Reference proteome</keyword>
<name>A0ABD2YVE9_9GENT</name>
<sequence length="320" mass="36354">MAIDTTQPSYWLNWRFLLCAIWILAGMVMAAIIIWRYEGFKKSKAQDRDSHKEKVGTLYEDEAWKTSSKRIHPAWLLAYRVIGFSLLLGILIGDSVHHSGRIFYFYTQWTFTLVIIYFGLASIFSIHGCLQYCSEVYGADFFNSDEEQGTYVAPTLGENGNELSIRRNSNPNGGSWARKSAGVGGYALQILFQTCAGAVMLTDIVFWLVLFPLDHRLNVFKVCLHSVNAVALLGDVTLNSLHFPFFRVAYFVLWTSMFVIFQWIIHACVSVQWPYPFLDLSSPYAPAWYLGVGLLTVPCFGIFALIIRIKKCFLSRAVAE</sequence>
<feature type="transmembrane region" description="Helical" evidence="1">
    <location>
        <begin position="287"/>
        <end position="307"/>
    </location>
</feature>
<dbReference type="EMBL" id="JBJUIK010000012">
    <property type="protein sequence ID" value="KAL3511310.1"/>
    <property type="molecule type" value="Genomic_DNA"/>
</dbReference>
<dbReference type="PANTHER" id="PTHR12242">
    <property type="entry name" value="OS02G0130600 PROTEIN-RELATED"/>
    <property type="match status" value="1"/>
</dbReference>
<dbReference type="PANTHER" id="PTHR12242:SF10">
    <property type="entry name" value="TRANSMEMBRANE PROTEIN"/>
    <property type="match status" value="1"/>
</dbReference>
<reference evidence="2 3" key="1">
    <citation type="submission" date="2024-11" db="EMBL/GenBank/DDBJ databases">
        <title>A near-complete genome assembly of Cinchona calisaya.</title>
        <authorList>
            <person name="Lian D.C."/>
            <person name="Zhao X.W."/>
            <person name="Wei L."/>
        </authorList>
    </citation>
    <scope>NUCLEOTIDE SEQUENCE [LARGE SCALE GENOMIC DNA]</scope>
    <source>
        <tissue evidence="2">Nenye</tissue>
    </source>
</reference>
<feature type="transmembrane region" description="Helical" evidence="1">
    <location>
        <begin position="74"/>
        <end position="92"/>
    </location>
</feature>
<feature type="transmembrane region" description="Helical" evidence="1">
    <location>
        <begin position="250"/>
        <end position="275"/>
    </location>
</feature>
<feature type="transmembrane region" description="Helical" evidence="1">
    <location>
        <begin position="12"/>
        <end position="35"/>
    </location>
</feature>
<feature type="transmembrane region" description="Helical" evidence="1">
    <location>
        <begin position="186"/>
        <end position="213"/>
    </location>
</feature>
<organism evidence="2 3">
    <name type="scientific">Cinchona calisaya</name>
    <dbReference type="NCBI Taxonomy" id="153742"/>
    <lineage>
        <taxon>Eukaryota</taxon>
        <taxon>Viridiplantae</taxon>
        <taxon>Streptophyta</taxon>
        <taxon>Embryophyta</taxon>
        <taxon>Tracheophyta</taxon>
        <taxon>Spermatophyta</taxon>
        <taxon>Magnoliopsida</taxon>
        <taxon>eudicotyledons</taxon>
        <taxon>Gunneridae</taxon>
        <taxon>Pentapetalae</taxon>
        <taxon>asterids</taxon>
        <taxon>lamiids</taxon>
        <taxon>Gentianales</taxon>
        <taxon>Rubiaceae</taxon>
        <taxon>Cinchonoideae</taxon>
        <taxon>Cinchoneae</taxon>
        <taxon>Cinchona</taxon>
    </lineage>
</organism>
<gene>
    <name evidence="2" type="ORF">ACH5RR_030711</name>
</gene>
<accession>A0ABD2YVE9</accession>
<keyword evidence="1" id="KW-0472">Membrane</keyword>